<dbReference type="InterPro" id="IPR029058">
    <property type="entry name" value="AB_hydrolase_fold"/>
</dbReference>
<name>A0A6G8FI43_9MICO</name>
<dbReference type="RefSeq" id="WP_166322057.1">
    <property type="nucleotide sequence ID" value="NZ_CP049934.1"/>
</dbReference>
<dbReference type="KEGG" id="lins:G7067_03640"/>
<dbReference type="Gene3D" id="3.40.50.1820">
    <property type="entry name" value="alpha/beta hydrolase"/>
    <property type="match status" value="1"/>
</dbReference>
<gene>
    <name evidence="7" type="ORF">G7067_03640</name>
</gene>
<keyword evidence="3 7" id="KW-0378">Hydrolase</keyword>
<dbReference type="GO" id="GO:0016787">
    <property type="term" value="F:hydrolase activity"/>
    <property type="evidence" value="ECO:0007669"/>
    <property type="project" value="UniProtKB-KW"/>
</dbReference>
<evidence type="ECO:0000256" key="1">
    <source>
        <dbReference type="ARBA" id="ARBA00010088"/>
    </source>
</evidence>
<comment type="similarity">
    <text evidence="1">Belongs to the peptidase S33 family.</text>
</comment>
<dbReference type="AlphaFoldDB" id="A0A6G8FI43"/>
<proteinExistence type="inferred from homology"/>
<feature type="region of interest" description="Disordered" evidence="4">
    <location>
        <begin position="1"/>
        <end position="25"/>
    </location>
</feature>
<dbReference type="InterPro" id="IPR013595">
    <property type="entry name" value="Pept_S33_TAP-like_C"/>
</dbReference>
<feature type="transmembrane region" description="Helical" evidence="5">
    <location>
        <begin position="37"/>
        <end position="58"/>
    </location>
</feature>
<evidence type="ECO:0000256" key="2">
    <source>
        <dbReference type="ARBA" id="ARBA00022729"/>
    </source>
</evidence>
<evidence type="ECO:0000313" key="7">
    <source>
        <dbReference type="EMBL" id="QIM15712.1"/>
    </source>
</evidence>
<organism evidence="7 8">
    <name type="scientific">Leucobacter insecticola</name>
    <dbReference type="NCBI Taxonomy" id="2714934"/>
    <lineage>
        <taxon>Bacteria</taxon>
        <taxon>Bacillati</taxon>
        <taxon>Actinomycetota</taxon>
        <taxon>Actinomycetes</taxon>
        <taxon>Micrococcales</taxon>
        <taxon>Microbacteriaceae</taxon>
        <taxon>Leucobacter</taxon>
    </lineage>
</organism>
<keyword evidence="5" id="KW-1133">Transmembrane helix</keyword>
<dbReference type="PANTHER" id="PTHR43248">
    <property type="entry name" value="2-SUCCINYL-6-HYDROXY-2,4-CYCLOHEXADIENE-1-CARBOXYLATE SYNTHASE"/>
    <property type="match status" value="1"/>
</dbReference>
<dbReference type="Proteomes" id="UP000501387">
    <property type="component" value="Chromosome"/>
</dbReference>
<dbReference type="EMBL" id="CP049934">
    <property type="protein sequence ID" value="QIM15712.1"/>
    <property type="molecule type" value="Genomic_DNA"/>
</dbReference>
<evidence type="ECO:0000256" key="4">
    <source>
        <dbReference type="SAM" id="MobiDB-lite"/>
    </source>
</evidence>
<keyword evidence="8" id="KW-1185">Reference proteome</keyword>
<keyword evidence="5" id="KW-0472">Membrane</keyword>
<sequence length="542" mass="58153">MTEQQGEQFTAVEREVPAEPAGTQGGSVQRRLLRWPVLIAVVAAIVLVVGVTVPLFFLTGQSKSEVGPLPTPPSDEIESFGEQVPLWRDCAEGMQCADVYAPLDWNDPAGERITLALVKQPATGGDPIGSLFVNPGGPGASGLDYVKSNIDGAVQPEVQRAYDVIGWDPRGVGQSTPVACVDAREMDEYLFGSEETDDLTQGSDEWIDAALEETAKFGEACEERTGALLGHVDTASTVQDLDMLRAIVGDPKLNYLGYSYGTFIGALYADAYPERVGRLVLDGAMDPAADLSDVMREQTRGFELALRAYVTDCLGRNLCPFSGTVDEAMAKIGQMLDRVDATPLKGSDGRMLTSGTMLTAIITPLYSESNWSYLDELFRTVNKGNADVALSLADFYYDREDGKYLSNSTEAFSAINCLDYPNALDPERMRAEAKELEEIAPTIGRFQGYGDVSCASWPFPGVAERSGVTGAGADPILVVGTTGDPATPYRWAESLANQLESGTLVTYEGEGHTAYGKNSCINTIVDAYLLTGAVPEGDPRCS</sequence>
<reference evidence="7 8" key="1">
    <citation type="submission" date="2020-03" db="EMBL/GenBank/DDBJ databases">
        <title>Leucobacter sp. nov., isolated from beetles.</title>
        <authorList>
            <person name="Hyun D.-W."/>
            <person name="Bae J.-W."/>
        </authorList>
    </citation>
    <scope>NUCLEOTIDE SEQUENCE [LARGE SCALE GENOMIC DNA]</scope>
    <source>
        <strain evidence="7 8">HDW9B</strain>
    </source>
</reference>
<evidence type="ECO:0000313" key="8">
    <source>
        <dbReference type="Proteomes" id="UP000501387"/>
    </source>
</evidence>
<dbReference type="SUPFAM" id="SSF53474">
    <property type="entry name" value="alpha/beta-Hydrolases"/>
    <property type="match status" value="1"/>
</dbReference>
<keyword evidence="5" id="KW-0812">Transmembrane</keyword>
<protein>
    <submittedName>
        <fullName evidence="7">Alpha/beta hydrolase</fullName>
    </submittedName>
</protein>
<evidence type="ECO:0000259" key="6">
    <source>
        <dbReference type="Pfam" id="PF08386"/>
    </source>
</evidence>
<dbReference type="Pfam" id="PF08386">
    <property type="entry name" value="Abhydrolase_4"/>
    <property type="match status" value="1"/>
</dbReference>
<evidence type="ECO:0000256" key="3">
    <source>
        <dbReference type="ARBA" id="ARBA00022801"/>
    </source>
</evidence>
<dbReference type="InterPro" id="IPR051601">
    <property type="entry name" value="Serine_prot/Carboxylest_S33"/>
</dbReference>
<keyword evidence="2" id="KW-0732">Signal</keyword>
<evidence type="ECO:0000256" key="5">
    <source>
        <dbReference type="SAM" id="Phobius"/>
    </source>
</evidence>
<feature type="domain" description="Peptidase S33 tripeptidyl aminopeptidase-like C-terminal" evidence="6">
    <location>
        <begin position="441"/>
        <end position="541"/>
    </location>
</feature>
<dbReference type="PANTHER" id="PTHR43248:SF29">
    <property type="entry name" value="TRIPEPTIDYL AMINOPEPTIDASE"/>
    <property type="match status" value="1"/>
</dbReference>
<accession>A0A6G8FI43</accession>